<evidence type="ECO:0000313" key="4">
    <source>
        <dbReference type="Proteomes" id="UP000186795"/>
    </source>
</evidence>
<dbReference type="InterPro" id="IPR002104">
    <property type="entry name" value="Integrase_catalytic"/>
</dbReference>
<organism evidence="3 4">
    <name type="scientific">Kroppenstedtia eburnea</name>
    <dbReference type="NCBI Taxonomy" id="714067"/>
    <lineage>
        <taxon>Bacteria</taxon>
        <taxon>Bacillati</taxon>
        <taxon>Bacillota</taxon>
        <taxon>Bacilli</taxon>
        <taxon>Bacillales</taxon>
        <taxon>Thermoactinomycetaceae</taxon>
        <taxon>Kroppenstedtia</taxon>
    </lineage>
</organism>
<evidence type="ECO:0000313" key="3">
    <source>
        <dbReference type="EMBL" id="SIS79104.1"/>
    </source>
</evidence>
<dbReference type="Pfam" id="PF00589">
    <property type="entry name" value="Phage_integrase"/>
    <property type="match status" value="1"/>
</dbReference>
<dbReference type="AlphaFoldDB" id="A0A1N7LZ54"/>
<proteinExistence type="predicted"/>
<keyword evidence="4" id="KW-1185">Reference proteome</keyword>
<dbReference type="EMBL" id="FTOD01000005">
    <property type="protein sequence ID" value="SIS79104.1"/>
    <property type="molecule type" value="Genomic_DNA"/>
</dbReference>
<dbReference type="GO" id="GO:0015074">
    <property type="term" value="P:DNA integration"/>
    <property type="evidence" value="ECO:0007669"/>
    <property type="project" value="InterPro"/>
</dbReference>
<dbReference type="GO" id="GO:0006310">
    <property type="term" value="P:DNA recombination"/>
    <property type="evidence" value="ECO:0007669"/>
    <property type="project" value="UniProtKB-KW"/>
</dbReference>
<accession>A0A1N7LZ54</accession>
<reference evidence="4" key="1">
    <citation type="submission" date="2017-01" db="EMBL/GenBank/DDBJ databases">
        <authorList>
            <person name="Varghese N."/>
            <person name="Submissions S."/>
        </authorList>
    </citation>
    <scope>NUCLEOTIDE SEQUENCE [LARGE SCALE GENOMIC DNA]</scope>
    <source>
        <strain evidence="4">DSM 45196</strain>
    </source>
</reference>
<evidence type="ECO:0000259" key="2">
    <source>
        <dbReference type="PROSITE" id="PS51898"/>
    </source>
</evidence>
<feature type="domain" description="Tyr recombinase" evidence="2">
    <location>
        <begin position="1"/>
        <end position="89"/>
    </location>
</feature>
<keyword evidence="1" id="KW-0233">DNA recombination</keyword>
<dbReference type="SUPFAM" id="SSF56349">
    <property type="entry name" value="DNA breaking-rejoining enzymes"/>
    <property type="match status" value="1"/>
</dbReference>
<dbReference type="GO" id="GO:0003677">
    <property type="term" value="F:DNA binding"/>
    <property type="evidence" value="ECO:0007669"/>
    <property type="project" value="InterPro"/>
</dbReference>
<dbReference type="Proteomes" id="UP000186795">
    <property type="component" value="Unassembled WGS sequence"/>
</dbReference>
<evidence type="ECO:0000256" key="1">
    <source>
        <dbReference type="ARBA" id="ARBA00023172"/>
    </source>
</evidence>
<sequence length="89" mass="9698">MSVRSSSGPWLFVSTLKEQMTTRAVQFVVRKYGQRAGLEQCTPYTLRHTFCHELAVKGVSLDVIAALAGHMTADGRPNIATTAINLFGS</sequence>
<gene>
    <name evidence="3" type="ORF">SAMN05421790_10588</name>
</gene>
<dbReference type="Gene3D" id="1.10.443.10">
    <property type="entry name" value="Intergrase catalytic core"/>
    <property type="match status" value="1"/>
</dbReference>
<dbReference type="InterPro" id="IPR011010">
    <property type="entry name" value="DNA_brk_join_enz"/>
</dbReference>
<name>A0A1N7LZ54_9BACL</name>
<protein>
    <submittedName>
        <fullName evidence="3">Integrase/recombinase XerD</fullName>
    </submittedName>
</protein>
<dbReference type="CDD" id="cd00397">
    <property type="entry name" value="DNA_BRE_C"/>
    <property type="match status" value="1"/>
</dbReference>
<dbReference type="PROSITE" id="PS51898">
    <property type="entry name" value="TYR_RECOMBINASE"/>
    <property type="match status" value="1"/>
</dbReference>
<dbReference type="InterPro" id="IPR013762">
    <property type="entry name" value="Integrase-like_cat_sf"/>
</dbReference>